<accession>A0A2S9WWX9</accession>
<dbReference type="PANTHER" id="PTHR46211">
    <property type="entry name" value="GLYCEROPHOSPHORYL DIESTER PHOSPHODIESTERASE"/>
    <property type="match status" value="1"/>
</dbReference>
<protein>
    <recommendedName>
        <fullName evidence="1">GP-PDE domain-containing protein</fullName>
    </recommendedName>
</protein>
<dbReference type="InterPro" id="IPR030395">
    <property type="entry name" value="GP_PDE_dom"/>
</dbReference>
<dbReference type="Proteomes" id="UP000239532">
    <property type="component" value="Unassembled WGS sequence"/>
</dbReference>
<evidence type="ECO:0000313" key="2">
    <source>
        <dbReference type="EMBL" id="PRP67979.1"/>
    </source>
</evidence>
<gene>
    <name evidence="2" type="ORF">BST86_13215</name>
</gene>
<dbReference type="PROSITE" id="PS51704">
    <property type="entry name" value="GP_PDE"/>
    <property type="match status" value="1"/>
</dbReference>
<name>A0A2S9WWX9_9FLAO</name>
<dbReference type="SUPFAM" id="SSF51695">
    <property type="entry name" value="PLC-like phosphodiesterases"/>
    <property type="match status" value="1"/>
</dbReference>
<organism evidence="2 3">
    <name type="scientific">Nonlabens agnitus</name>
    <dbReference type="NCBI Taxonomy" id="870484"/>
    <lineage>
        <taxon>Bacteria</taxon>
        <taxon>Pseudomonadati</taxon>
        <taxon>Bacteroidota</taxon>
        <taxon>Flavobacteriia</taxon>
        <taxon>Flavobacteriales</taxon>
        <taxon>Flavobacteriaceae</taxon>
        <taxon>Nonlabens</taxon>
    </lineage>
</organism>
<dbReference type="GO" id="GO:0006629">
    <property type="term" value="P:lipid metabolic process"/>
    <property type="evidence" value="ECO:0007669"/>
    <property type="project" value="InterPro"/>
</dbReference>
<comment type="caution">
    <text evidence="2">The sequence shown here is derived from an EMBL/GenBank/DDBJ whole genome shotgun (WGS) entry which is preliminary data.</text>
</comment>
<reference evidence="2 3" key="1">
    <citation type="submission" date="2016-11" db="EMBL/GenBank/DDBJ databases">
        <title>Trade-off between light-utilization and light-protection in marine flavobacteria.</title>
        <authorList>
            <person name="Kumagai Y."/>
        </authorList>
    </citation>
    <scope>NUCLEOTIDE SEQUENCE [LARGE SCALE GENOMIC DNA]</scope>
    <source>
        <strain evidence="2 3">JCM 17109</strain>
    </source>
</reference>
<dbReference type="EMBL" id="MQUC01000003">
    <property type="protein sequence ID" value="PRP67979.1"/>
    <property type="molecule type" value="Genomic_DNA"/>
</dbReference>
<evidence type="ECO:0000313" key="3">
    <source>
        <dbReference type="Proteomes" id="UP000239532"/>
    </source>
</evidence>
<dbReference type="PANTHER" id="PTHR46211:SF14">
    <property type="entry name" value="GLYCEROPHOSPHODIESTER PHOSPHODIESTERASE"/>
    <property type="match status" value="1"/>
</dbReference>
<dbReference type="Gene3D" id="3.20.20.190">
    <property type="entry name" value="Phosphatidylinositol (PI) phosphodiesterase"/>
    <property type="match status" value="1"/>
</dbReference>
<dbReference type="AlphaFoldDB" id="A0A2S9WWX9"/>
<dbReference type="OrthoDB" id="384721at2"/>
<evidence type="ECO:0000259" key="1">
    <source>
        <dbReference type="PROSITE" id="PS51704"/>
    </source>
</evidence>
<dbReference type="Pfam" id="PF03009">
    <property type="entry name" value="GDPD"/>
    <property type="match status" value="1"/>
</dbReference>
<feature type="domain" description="GP-PDE" evidence="1">
    <location>
        <begin position="13"/>
        <end position="281"/>
    </location>
</feature>
<dbReference type="GO" id="GO:0008081">
    <property type="term" value="F:phosphoric diester hydrolase activity"/>
    <property type="evidence" value="ECO:0007669"/>
    <property type="project" value="InterPro"/>
</dbReference>
<dbReference type="InterPro" id="IPR017946">
    <property type="entry name" value="PLC-like_Pdiesterase_TIM-brl"/>
</dbReference>
<sequence>MCSILNNKLLPTFMLAGHRGTRGLMPENTIPSMIKAIEDGANVLEMDIQFTADGKVVVAHDPFINHRYSLDPKGQEIPQKQKLVIYQMDYQQVRQYDVGSKHYPSYPKQCKLKTHIPELGELIDAVEEFTESSKRDPIIYNIEIKASPKTDGMYHPSPQHIATMVVSLLKQKNINNRFYIQSFDIRQLQEVRRRDKSIPLGFLTEDKRKTVQDQIDRLGFKPNFYSPYYKLAHQELVNEVQSMGMKFIPWTVNQKKDMKTLLHMNVDGIITDYPGMLHEIITGKQ</sequence>
<keyword evidence="3" id="KW-1185">Reference proteome</keyword>
<proteinExistence type="predicted"/>